<dbReference type="InterPro" id="IPR036390">
    <property type="entry name" value="WH_DNA-bd_sf"/>
</dbReference>
<evidence type="ECO:0000259" key="5">
    <source>
        <dbReference type="PROSITE" id="PS50949"/>
    </source>
</evidence>
<reference evidence="6 7" key="1">
    <citation type="submission" date="2023-06" db="EMBL/GenBank/DDBJ databases">
        <authorList>
            <person name="Oyuntsetseg B."/>
            <person name="Kim S.B."/>
        </authorList>
    </citation>
    <scope>NUCLEOTIDE SEQUENCE [LARGE SCALE GENOMIC DNA]</scope>
    <source>
        <strain evidence="6 7">2-15</strain>
    </source>
</reference>
<dbReference type="InterPro" id="IPR000524">
    <property type="entry name" value="Tscrpt_reg_HTH_GntR"/>
</dbReference>
<dbReference type="SUPFAM" id="SSF46785">
    <property type="entry name" value="Winged helix' DNA-binding domain"/>
    <property type="match status" value="1"/>
</dbReference>
<dbReference type="Gene3D" id="1.10.10.10">
    <property type="entry name" value="Winged helix-like DNA-binding domain superfamily/Winged helix DNA-binding domain"/>
    <property type="match status" value="1"/>
</dbReference>
<dbReference type="Pfam" id="PF07729">
    <property type="entry name" value="FCD"/>
    <property type="match status" value="1"/>
</dbReference>
<keyword evidence="2" id="KW-0238">DNA-binding</keyword>
<dbReference type="GO" id="GO:0003677">
    <property type="term" value="F:DNA binding"/>
    <property type="evidence" value="ECO:0007669"/>
    <property type="project" value="UniProtKB-KW"/>
</dbReference>
<organism evidence="6 7">
    <name type="scientific">Amycolatopsis carbonis</name>
    <dbReference type="NCBI Taxonomy" id="715471"/>
    <lineage>
        <taxon>Bacteria</taxon>
        <taxon>Bacillati</taxon>
        <taxon>Actinomycetota</taxon>
        <taxon>Actinomycetes</taxon>
        <taxon>Pseudonocardiales</taxon>
        <taxon>Pseudonocardiaceae</taxon>
        <taxon>Amycolatopsis</taxon>
    </lineage>
</organism>
<dbReference type="PANTHER" id="PTHR43537">
    <property type="entry name" value="TRANSCRIPTIONAL REGULATOR, GNTR FAMILY"/>
    <property type="match status" value="1"/>
</dbReference>
<dbReference type="KEGG" id="acab:QRX50_37330"/>
<dbReference type="PANTHER" id="PTHR43537:SF5">
    <property type="entry name" value="UXU OPERON TRANSCRIPTIONAL REGULATOR"/>
    <property type="match status" value="1"/>
</dbReference>
<feature type="region of interest" description="Disordered" evidence="4">
    <location>
        <begin position="1"/>
        <end position="22"/>
    </location>
</feature>
<evidence type="ECO:0000256" key="4">
    <source>
        <dbReference type="SAM" id="MobiDB-lite"/>
    </source>
</evidence>
<proteinExistence type="predicted"/>
<keyword evidence="3" id="KW-0804">Transcription</keyword>
<dbReference type="SMART" id="SM00895">
    <property type="entry name" value="FCD"/>
    <property type="match status" value="1"/>
</dbReference>
<dbReference type="InterPro" id="IPR036388">
    <property type="entry name" value="WH-like_DNA-bd_sf"/>
</dbReference>
<evidence type="ECO:0000256" key="2">
    <source>
        <dbReference type="ARBA" id="ARBA00023125"/>
    </source>
</evidence>
<name>A0A9Y2IDK0_9PSEU</name>
<evidence type="ECO:0000256" key="3">
    <source>
        <dbReference type="ARBA" id="ARBA00023163"/>
    </source>
</evidence>
<dbReference type="Proteomes" id="UP001236014">
    <property type="component" value="Chromosome"/>
</dbReference>
<dbReference type="SUPFAM" id="SSF48008">
    <property type="entry name" value="GntR ligand-binding domain-like"/>
    <property type="match status" value="1"/>
</dbReference>
<dbReference type="Gene3D" id="1.20.120.530">
    <property type="entry name" value="GntR ligand-binding domain-like"/>
    <property type="match status" value="1"/>
</dbReference>
<accession>A0A9Y2IDK0</accession>
<dbReference type="PROSITE" id="PS50949">
    <property type="entry name" value="HTH_GNTR"/>
    <property type="match status" value="1"/>
</dbReference>
<sequence>MDGVPAPVEPDPSGDDRVATPPQAAYRPGYEVVAEQILQLIAQLRLQAGDRMPTENELAAQLGTSRTVVREAVKILSAIGRVRAQKGRGLYVADDEGMLGSARWGSFFLPTDLDHVYMLFEFRRVQEMTASRLAATRATPAELRSIEAAAETCRQGHLTGEAVLFDRGDDEFHLGIAAASHNQFLLAAVREVRRLQHQSSTIGLRGTVGGHAAEAIDEHAAIYQAIRDGDSEAAAQAAAVHLDNTLEDYRREIQRRVFG</sequence>
<dbReference type="PRINTS" id="PR00035">
    <property type="entry name" value="HTHGNTR"/>
</dbReference>
<dbReference type="EMBL" id="CP127294">
    <property type="protein sequence ID" value="WIX77031.1"/>
    <property type="molecule type" value="Genomic_DNA"/>
</dbReference>
<dbReference type="CDD" id="cd07377">
    <property type="entry name" value="WHTH_GntR"/>
    <property type="match status" value="1"/>
</dbReference>
<dbReference type="AlphaFoldDB" id="A0A9Y2IDK0"/>
<evidence type="ECO:0000313" key="6">
    <source>
        <dbReference type="EMBL" id="WIX77031.1"/>
    </source>
</evidence>
<gene>
    <name evidence="6" type="ORF">QRX50_37330</name>
</gene>
<dbReference type="RefSeq" id="WP_285967773.1">
    <property type="nucleotide sequence ID" value="NZ_CP127294.1"/>
</dbReference>
<keyword evidence="7" id="KW-1185">Reference proteome</keyword>
<protein>
    <submittedName>
        <fullName evidence="6">FadR/GntR family transcriptional regulator</fullName>
    </submittedName>
</protein>
<feature type="domain" description="HTH gntR-type" evidence="5">
    <location>
        <begin position="27"/>
        <end position="95"/>
    </location>
</feature>
<dbReference type="InterPro" id="IPR011711">
    <property type="entry name" value="GntR_C"/>
</dbReference>
<evidence type="ECO:0000256" key="1">
    <source>
        <dbReference type="ARBA" id="ARBA00023015"/>
    </source>
</evidence>
<dbReference type="SMART" id="SM00345">
    <property type="entry name" value="HTH_GNTR"/>
    <property type="match status" value="1"/>
</dbReference>
<evidence type="ECO:0000313" key="7">
    <source>
        <dbReference type="Proteomes" id="UP001236014"/>
    </source>
</evidence>
<dbReference type="GO" id="GO:0003700">
    <property type="term" value="F:DNA-binding transcription factor activity"/>
    <property type="evidence" value="ECO:0007669"/>
    <property type="project" value="InterPro"/>
</dbReference>
<keyword evidence="1" id="KW-0805">Transcription regulation</keyword>
<dbReference type="InterPro" id="IPR008920">
    <property type="entry name" value="TF_FadR/GntR_C"/>
</dbReference>
<dbReference type="Pfam" id="PF00392">
    <property type="entry name" value="GntR"/>
    <property type="match status" value="1"/>
</dbReference>